<reference evidence="2" key="1">
    <citation type="submission" date="2016-10" db="EMBL/GenBank/DDBJ databases">
        <authorList>
            <person name="Varghese N."/>
            <person name="Submissions S."/>
        </authorList>
    </citation>
    <scope>NUCLEOTIDE SEQUENCE [LARGE SCALE GENOMIC DNA]</scope>
    <source>
        <strain evidence="2">DSM 25811 / CCM 8410 / LMG 26954 / E90</strain>
    </source>
</reference>
<name>A0A1G6HZA4_NIADE</name>
<proteinExistence type="predicted"/>
<dbReference type="Proteomes" id="UP000198757">
    <property type="component" value="Unassembled WGS sequence"/>
</dbReference>
<gene>
    <name evidence="1" type="ORF">SAMN04487894_10136</name>
</gene>
<dbReference type="AlphaFoldDB" id="A0A1G6HZA4"/>
<protein>
    <submittedName>
        <fullName evidence="1">Uncharacterized protein</fullName>
    </submittedName>
</protein>
<dbReference type="STRING" id="1285928.SAMN04487894_10136"/>
<dbReference type="EMBL" id="FMZO01000001">
    <property type="protein sequence ID" value="SDB99602.1"/>
    <property type="molecule type" value="Genomic_DNA"/>
</dbReference>
<accession>A0A1G6HZA4</accession>
<organism evidence="1 2">
    <name type="scientific">Niabella drilacis (strain DSM 25811 / CCM 8410 / CCUG 62505 / LMG 26954 / E90)</name>
    <dbReference type="NCBI Taxonomy" id="1285928"/>
    <lineage>
        <taxon>Bacteria</taxon>
        <taxon>Pseudomonadati</taxon>
        <taxon>Bacteroidota</taxon>
        <taxon>Chitinophagia</taxon>
        <taxon>Chitinophagales</taxon>
        <taxon>Chitinophagaceae</taxon>
        <taxon>Niabella</taxon>
    </lineage>
</organism>
<evidence type="ECO:0000313" key="2">
    <source>
        <dbReference type="Proteomes" id="UP000198757"/>
    </source>
</evidence>
<evidence type="ECO:0000313" key="1">
    <source>
        <dbReference type="EMBL" id="SDB99602.1"/>
    </source>
</evidence>
<sequence>MITGIANSPYPIRTKVLTSLREYPLRALRSLKEALATARGHNRCAGAWRYRRPQDG</sequence>
<keyword evidence="2" id="KW-1185">Reference proteome</keyword>